<evidence type="ECO:0000313" key="2">
    <source>
        <dbReference type="EMBL" id="KXB38742.1"/>
    </source>
</evidence>
<proteinExistence type="predicted"/>
<keyword evidence="1" id="KW-0812">Transmembrane</keyword>
<dbReference type="EMBL" id="LSCV01000046">
    <property type="protein sequence ID" value="KXB38742.1"/>
    <property type="molecule type" value="Genomic_DNA"/>
</dbReference>
<name>A0A133Y6B4_9FIRM</name>
<evidence type="ECO:0000256" key="1">
    <source>
        <dbReference type="SAM" id="Phobius"/>
    </source>
</evidence>
<evidence type="ECO:0000313" key="3">
    <source>
        <dbReference type="Proteomes" id="UP000070080"/>
    </source>
</evidence>
<sequence length="74" mass="8820">MKLKLKRNGPNKHYRFKGYKTVKQAKRVRFFERQKQTLYQYIFLVAACVVILIFIIAIKPWGKICDILTIFGLL</sequence>
<dbReference type="RefSeq" id="WP_066715174.1">
    <property type="nucleotide sequence ID" value="NZ_CP118869.1"/>
</dbReference>
<dbReference type="AlphaFoldDB" id="A0A133Y6B4"/>
<keyword evidence="1" id="KW-1133">Transmembrane helix</keyword>
<comment type="caution">
    <text evidence="2">The sequence shown here is derived from an EMBL/GenBank/DDBJ whole genome shotgun (WGS) entry which is preliminary data.</text>
</comment>
<dbReference type="Proteomes" id="UP000070080">
    <property type="component" value="Unassembled WGS sequence"/>
</dbReference>
<organism evidence="2 3">
    <name type="scientific">Amygdalobacter nucleatus</name>
    <dbReference type="NCBI Taxonomy" id="3029274"/>
    <lineage>
        <taxon>Bacteria</taxon>
        <taxon>Bacillati</taxon>
        <taxon>Bacillota</taxon>
        <taxon>Clostridia</taxon>
        <taxon>Eubacteriales</taxon>
        <taxon>Oscillospiraceae</taxon>
        <taxon>Amygdalobacter</taxon>
    </lineage>
</organism>
<keyword evidence="3" id="KW-1185">Reference proteome</keyword>
<protein>
    <submittedName>
        <fullName evidence="2">Uncharacterized protein</fullName>
    </submittedName>
</protein>
<accession>A0A133Y6B4</accession>
<reference evidence="3" key="1">
    <citation type="submission" date="2016-01" db="EMBL/GenBank/DDBJ databases">
        <authorList>
            <person name="Mitreva M."/>
            <person name="Pepin K.H."/>
            <person name="Mihindukulasuriya K.A."/>
            <person name="Fulton R."/>
            <person name="Fronick C."/>
            <person name="O'Laughlin M."/>
            <person name="Miner T."/>
            <person name="Herter B."/>
            <person name="Rosa B.A."/>
            <person name="Cordes M."/>
            <person name="Tomlinson C."/>
            <person name="Wollam A."/>
            <person name="Palsikar V.B."/>
            <person name="Mardis E.R."/>
            <person name="Wilson R.K."/>
        </authorList>
    </citation>
    <scope>NUCLEOTIDE SEQUENCE [LARGE SCALE GENOMIC DNA]</scope>
    <source>
        <strain evidence="3">KA00274</strain>
    </source>
</reference>
<gene>
    <name evidence="2" type="ORF">HMPREF1872_01461</name>
</gene>
<keyword evidence="1" id="KW-0472">Membrane</keyword>
<feature type="transmembrane region" description="Helical" evidence="1">
    <location>
        <begin position="38"/>
        <end position="58"/>
    </location>
</feature>